<feature type="chain" id="PRO_5020592611" description="Secreted protein" evidence="1">
    <location>
        <begin position="21"/>
        <end position="82"/>
    </location>
</feature>
<comment type="caution">
    <text evidence="2">The sequence shown here is derived from an EMBL/GenBank/DDBJ whole genome shotgun (WGS) entry which is preliminary data.</text>
</comment>
<proteinExistence type="predicted"/>
<organism evidence="2 3">
    <name type="scientific">Bradyrhizobium nanningense</name>
    <dbReference type="NCBI Taxonomy" id="1325118"/>
    <lineage>
        <taxon>Bacteria</taxon>
        <taxon>Pseudomonadati</taxon>
        <taxon>Pseudomonadota</taxon>
        <taxon>Alphaproteobacteria</taxon>
        <taxon>Hyphomicrobiales</taxon>
        <taxon>Nitrobacteraceae</taxon>
        <taxon>Bradyrhizobium</taxon>
    </lineage>
</organism>
<evidence type="ECO:0008006" key="4">
    <source>
        <dbReference type="Google" id="ProtNLM"/>
    </source>
</evidence>
<dbReference type="AlphaFoldDB" id="A0A4Q0SD71"/>
<evidence type="ECO:0000313" key="2">
    <source>
        <dbReference type="EMBL" id="RXH36688.1"/>
    </source>
</evidence>
<evidence type="ECO:0000313" key="3">
    <source>
        <dbReference type="Proteomes" id="UP000289546"/>
    </source>
</evidence>
<dbReference type="Proteomes" id="UP000289546">
    <property type="component" value="Unassembled WGS sequence"/>
</dbReference>
<accession>A0A4Q0SD71</accession>
<gene>
    <name evidence="2" type="ORF">XH99_06995</name>
</gene>
<name>A0A4Q0SD71_9BRAD</name>
<evidence type="ECO:0000256" key="1">
    <source>
        <dbReference type="SAM" id="SignalP"/>
    </source>
</evidence>
<feature type="signal peptide" evidence="1">
    <location>
        <begin position="1"/>
        <end position="20"/>
    </location>
</feature>
<keyword evidence="3" id="KW-1185">Reference proteome</keyword>
<sequence>MPIGLWLFALPLHNSLFLLAQQVSFPDCIVYESGARGGRSFSVRCARDLNFLSSNAGISLMCSGNWKASVSTRGFAVEYEDR</sequence>
<dbReference type="EMBL" id="LBJQ01000010">
    <property type="protein sequence ID" value="RXH36688.1"/>
    <property type="molecule type" value="Genomic_DNA"/>
</dbReference>
<keyword evidence="1" id="KW-0732">Signal</keyword>
<protein>
    <recommendedName>
        <fullName evidence="4">Secreted protein</fullName>
    </recommendedName>
</protein>
<reference evidence="2 3" key="1">
    <citation type="submission" date="2015-04" db="EMBL/GenBank/DDBJ databases">
        <title>Comparative genomics of rhizobia nodulating Arachis hypogaea in China.</title>
        <authorList>
            <person name="Li Y."/>
        </authorList>
    </citation>
    <scope>NUCLEOTIDE SEQUENCE [LARGE SCALE GENOMIC DNA]</scope>
    <source>
        <strain evidence="2 3">CCBAU 51757</strain>
    </source>
</reference>